<dbReference type="InterPro" id="IPR012910">
    <property type="entry name" value="Plug_dom"/>
</dbReference>
<keyword evidence="16" id="KW-1185">Reference proteome</keyword>
<evidence type="ECO:0000256" key="5">
    <source>
        <dbReference type="ARBA" id="ARBA00022729"/>
    </source>
</evidence>
<evidence type="ECO:0000256" key="9">
    <source>
        <dbReference type="ARBA" id="ARBA00023237"/>
    </source>
</evidence>
<organism evidence="15 16">
    <name type="scientific">Mucilaginibacter yixingensis</name>
    <dbReference type="NCBI Taxonomy" id="1295612"/>
    <lineage>
        <taxon>Bacteria</taxon>
        <taxon>Pseudomonadati</taxon>
        <taxon>Bacteroidota</taxon>
        <taxon>Sphingobacteriia</taxon>
        <taxon>Sphingobacteriales</taxon>
        <taxon>Sphingobacteriaceae</taxon>
        <taxon>Mucilaginibacter</taxon>
    </lineage>
</organism>
<keyword evidence="2 10" id="KW-0813">Transport</keyword>
<evidence type="ECO:0000256" key="1">
    <source>
        <dbReference type="ARBA" id="ARBA00004571"/>
    </source>
</evidence>
<dbReference type="Proteomes" id="UP000244168">
    <property type="component" value="Unassembled WGS sequence"/>
</dbReference>
<dbReference type="OrthoDB" id="9758472at2"/>
<sequence length="665" mass="74250">MKSTCTTFVAILLSAGFARAQQPDTSKHIFSLGEVTIKGHRDTLKSNHLDAAAISKFNRLDVSHALNLLPGVTLSAVGQRNESAVNVRGFDLRQVPVYLDGMPLYVPYDGYVDLARYTTFNLSEIQVAKGYSSVLYGPNAEGGAINLITRRPVNAFEANAVAGWLSGGYRLNTNIGSKLGKFYYQVSASQLKQNWYPMSGSFTPVKNEDGGHRDNSYRNDVGVSGKVGFTPDSTQEYAVGYSYQHGQKGTPVYAGSDPLNSLFKSPRYWKWPFWNTQSLYFLSNNKFGSNNKLSTRWYYNKFDNETDSYDDVTYTTISKPYAFQSIYNDYTLGASLVFENTSIKKNNFSIAAHYKEDVHHEHNISQPTLRDADNNYTVGAEDTYHLTPALKVNAGVSFMRRSNDGAQSYNSSTKTVFDQPSGSNNAWNLQGLVQYDLDATNAISFSVARKTRFATIKDRYSYKLGTAIPNPDLKAEDALNYDLTYHGSANGKVFYEVSGFYSKINNSIQTVNNVFFDATTNTNLAQVQNVGKAEYYGAEAGIGYQPIKQLRLDANYTHLVRNNLSSPTVYFTDVPKDKVFASAEYHPLNKLYVLASEEYNSSRYSTSYGTTVGGFYLTNAKAHLVLQKGFSVEAGVNNIFDRNYQLTEGYPEVGRNYFANIIFNY</sequence>
<dbReference type="GO" id="GO:0044718">
    <property type="term" value="P:siderophore transmembrane transport"/>
    <property type="evidence" value="ECO:0007669"/>
    <property type="project" value="TreeGrafter"/>
</dbReference>
<comment type="subcellular location">
    <subcellularLocation>
        <location evidence="1 10">Cell outer membrane</location>
        <topology evidence="1 10">Multi-pass membrane protein</topology>
    </subcellularLocation>
</comment>
<proteinExistence type="inferred from homology"/>
<dbReference type="RefSeq" id="WP_107829169.1">
    <property type="nucleotide sequence ID" value="NZ_CP160205.1"/>
</dbReference>
<evidence type="ECO:0000313" key="16">
    <source>
        <dbReference type="Proteomes" id="UP000244168"/>
    </source>
</evidence>
<evidence type="ECO:0000256" key="4">
    <source>
        <dbReference type="ARBA" id="ARBA00022692"/>
    </source>
</evidence>
<comment type="similarity">
    <text evidence="10 11">Belongs to the TonB-dependent receptor family.</text>
</comment>
<feature type="signal peptide" evidence="12">
    <location>
        <begin position="1"/>
        <end position="20"/>
    </location>
</feature>
<evidence type="ECO:0000256" key="6">
    <source>
        <dbReference type="ARBA" id="ARBA00023077"/>
    </source>
</evidence>
<dbReference type="PROSITE" id="PS52016">
    <property type="entry name" value="TONB_DEPENDENT_REC_3"/>
    <property type="match status" value="1"/>
</dbReference>
<evidence type="ECO:0000256" key="12">
    <source>
        <dbReference type="SAM" id="SignalP"/>
    </source>
</evidence>
<dbReference type="InterPro" id="IPR037066">
    <property type="entry name" value="Plug_dom_sf"/>
</dbReference>
<dbReference type="PANTHER" id="PTHR30069:SF29">
    <property type="entry name" value="HEMOGLOBIN AND HEMOGLOBIN-HAPTOGLOBIN-BINDING PROTEIN 1-RELATED"/>
    <property type="match status" value="1"/>
</dbReference>
<feature type="domain" description="TonB-dependent receptor plug" evidence="14">
    <location>
        <begin position="48"/>
        <end position="144"/>
    </location>
</feature>
<evidence type="ECO:0000313" key="15">
    <source>
        <dbReference type="EMBL" id="PTQ95668.1"/>
    </source>
</evidence>
<dbReference type="Gene3D" id="2.170.130.10">
    <property type="entry name" value="TonB-dependent receptor, plug domain"/>
    <property type="match status" value="1"/>
</dbReference>
<accession>A0A2T5J878</accession>
<dbReference type="Pfam" id="PF07715">
    <property type="entry name" value="Plug"/>
    <property type="match status" value="1"/>
</dbReference>
<dbReference type="InterPro" id="IPR036942">
    <property type="entry name" value="Beta-barrel_TonB_sf"/>
</dbReference>
<keyword evidence="9 10" id="KW-0998">Cell outer membrane</keyword>
<keyword evidence="7 10" id="KW-0472">Membrane</keyword>
<protein>
    <submittedName>
        <fullName evidence="15">Iron complex outermembrane receptor protein</fullName>
    </submittedName>
</protein>
<dbReference type="GO" id="GO:0009279">
    <property type="term" value="C:cell outer membrane"/>
    <property type="evidence" value="ECO:0007669"/>
    <property type="project" value="UniProtKB-SubCell"/>
</dbReference>
<dbReference type="CDD" id="cd01347">
    <property type="entry name" value="ligand_gated_channel"/>
    <property type="match status" value="1"/>
</dbReference>
<name>A0A2T5J878_9SPHI</name>
<reference evidence="15 16" key="1">
    <citation type="submission" date="2018-04" db="EMBL/GenBank/DDBJ databases">
        <title>Genomic Encyclopedia of Archaeal and Bacterial Type Strains, Phase II (KMG-II): from individual species to whole genera.</title>
        <authorList>
            <person name="Goeker M."/>
        </authorList>
    </citation>
    <scope>NUCLEOTIDE SEQUENCE [LARGE SCALE GENOMIC DNA]</scope>
    <source>
        <strain evidence="15 16">DSM 26809</strain>
    </source>
</reference>
<evidence type="ECO:0000256" key="8">
    <source>
        <dbReference type="ARBA" id="ARBA00023170"/>
    </source>
</evidence>
<dbReference type="GO" id="GO:0015344">
    <property type="term" value="F:siderophore uptake transmembrane transporter activity"/>
    <property type="evidence" value="ECO:0007669"/>
    <property type="project" value="TreeGrafter"/>
</dbReference>
<dbReference type="SUPFAM" id="SSF56935">
    <property type="entry name" value="Porins"/>
    <property type="match status" value="1"/>
</dbReference>
<evidence type="ECO:0000256" key="2">
    <source>
        <dbReference type="ARBA" id="ARBA00022448"/>
    </source>
</evidence>
<dbReference type="AlphaFoldDB" id="A0A2T5J878"/>
<dbReference type="Gene3D" id="2.40.170.20">
    <property type="entry name" value="TonB-dependent receptor, beta-barrel domain"/>
    <property type="match status" value="1"/>
</dbReference>
<keyword evidence="6 11" id="KW-0798">TonB box</keyword>
<feature type="chain" id="PRO_5015612743" evidence="12">
    <location>
        <begin position="21"/>
        <end position="665"/>
    </location>
</feature>
<keyword evidence="5 12" id="KW-0732">Signal</keyword>
<evidence type="ECO:0000259" key="13">
    <source>
        <dbReference type="Pfam" id="PF00593"/>
    </source>
</evidence>
<dbReference type="InterPro" id="IPR000531">
    <property type="entry name" value="Beta-barrel_TonB"/>
</dbReference>
<comment type="caution">
    <text evidence="15">The sequence shown here is derived from an EMBL/GenBank/DDBJ whole genome shotgun (WGS) entry which is preliminary data.</text>
</comment>
<evidence type="ECO:0000259" key="14">
    <source>
        <dbReference type="Pfam" id="PF07715"/>
    </source>
</evidence>
<evidence type="ECO:0000256" key="11">
    <source>
        <dbReference type="RuleBase" id="RU003357"/>
    </source>
</evidence>
<feature type="domain" description="TonB-dependent receptor-like beta-barrel" evidence="13">
    <location>
        <begin position="240"/>
        <end position="639"/>
    </location>
</feature>
<dbReference type="EMBL" id="QAOQ01000005">
    <property type="protein sequence ID" value="PTQ95668.1"/>
    <property type="molecule type" value="Genomic_DNA"/>
</dbReference>
<dbReference type="InterPro" id="IPR039426">
    <property type="entry name" value="TonB-dep_rcpt-like"/>
</dbReference>
<keyword evidence="8 15" id="KW-0675">Receptor</keyword>
<evidence type="ECO:0000256" key="7">
    <source>
        <dbReference type="ARBA" id="ARBA00023136"/>
    </source>
</evidence>
<evidence type="ECO:0000256" key="10">
    <source>
        <dbReference type="PROSITE-ProRule" id="PRU01360"/>
    </source>
</evidence>
<dbReference type="Pfam" id="PF00593">
    <property type="entry name" value="TonB_dep_Rec_b-barrel"/>
    <property type="match status" value="1"/>
</dbReference>
<keyword evidence="3 10" id="KW-1134">Transmembrane beta strand</keyword>
<dbReference type="PANTHER" id="PTHR30069">
    <property type="entry name" value="TONB-DEPENDENT OUTER MEMBRANE RECEPTOR"/>
    <property type="match status" value="1"/>
</dbReference>
<keyword evidence="4 10" id="KW-0812">Transmembrane</keyword>
<gene>
    <name evidence="15" type="ORF">C8P68_105173</name>
</gene>
<evidence type="ECO:0000256" key="3">
    <source>
        <dbReference type="ARBA" id="ARBA00022452"/>
    </source>
</evidence>